<gene>
    <name evidence="2" type="ORF">CK820_G0028712</name>
</gene>
<feature type="domain" description="Poxin-Schlafen/Schlafen-like N-terminal" evidence="1">
    <location>
        <begin position="82"/>
        <end position="114"/>
    </location>
</feature>
<accession>A0A2J8LJC5</accession>
<dbReference type="InterPro" id="IPR029684">
    <property type="entry name" value="Schlafen"/>
</dbReference>
<dbReference type="Pfam" id="PF17057">
    <property type="entry name" value="B3R"/>
    <property type="match status" value="1"/>
</dbReference>
<sequence length="115" mass="13000">MNISVDLETIYAELVLDVGRVTLGENSRKKMKDCKLRKKQNESVSRAMCALLNSGGGVIKAEIENEDYSYTKDGIGLDLENSFSNILLFVPEYLDFMQNGNYFLIFVKSWSLNTS</sequence>
<evidence type="ECO:0000313" key="2">
    <source>
        <dbReference type="EMBL" id="PNI47359.1"/>
    </source>
</evidence>
<reference evidence="2 3" key="1">
    <citation type="submission" date="2017-12" db="EMBL/GenBank/DDBJ databases">
        <title>High-resolution comparative analysis of great ape genomes.</title>
        <authorList>
            <person name="Pollen A."/>
            <person name="Hastie A."/>
            <person name="Hormozdiari F."/>
            <person name="Dougherty M."/>
            <person name="Liu R."/>
            <person name="Chaisson M."/>
            <person name="Hoppe E."/>
            <person name="Hill C."/>
            <person name="Pang A."/>
            <person name="Hillier L."/>
            <person name="Baker C."/>
            <person name="Armstrong J."/>
            <person name="Shendure J."/>
            <person name="Paten B."/>
            <person name="Wilson R."/>
            <person name="Chao H."/>
            <person name="Schneider V."/>
            <person name="Ventura M."/>
            <person name="Kronenberg Z."/>
            <person name="Murali S."/>
            <person name="Gordon D."/>
            <person name="Cantsilieris S."/>
            <person name="Munson K."/>
            <person name="Nelson B."/>
            <person name="Raja A."/>
            <person name="Underwood J."/>
            <person name="Diekhans M."/>
            <person name="Fiddes I."/>
            <person name="Haussler D."/>
            <person name="Eichler E."/>
        </authorList>
    </citation>
    <scope>NUCLEOTIDE SEQUENCE [LARGE SCALE GENOMIC DNA]</scope>
    <source>
        <strain evidence="2">Yerkes chimp pedigree #C0471</strain>
    </source>
</reference>
<dbReference type="PANTHER" id="PTHR12155">
    <property type="entry name" value="SCHLAFEN"/>
    <property type="match status" value="1"/>
</dbReference>
<dbReference type="PANTHER" id="PTHR12155:SF2">
    <property type="entry name" value="RIBONUCLEASE SLFN12"/>
    <property type="match status" value="1"/>
</dbReference>
<feature type="non-terminal residue" evidence="2">
    <location>
        <position position="115"/>
    </location>
</feature>
<name>A0A2J8LJC5_PANTR</name>
<dbReference type="EMBL" id="NBAG03000289">
    <property type="protein sequence ID" value="PNI47359.1"/>
    <property type="molecule type" value="Genomic_DNA"/>
</dbReference>
<evidence type="ECO:0000313" key="3">
    <source>
        <dbReference type="Proteomes" id="UP000236370"/>
    </source>
</evidence>
<dbReference type="Proteomes" id="UP000236370">
    <property type="component" value="Unassembled WGS sequence"/>
</dbReference>
<comment type="caution">
    <text evidence="2">The sequence shown here is derived from an EMBL/GenBank/DDBJ whole genome shotgun (WGS) entry which is preliminary data.</text>
</comment>
<dbReference type="InterPro" id="IPR031450">
    <property type="entry name" value="Poxin-SLFN/SLFN_N"/>
</dbReference>
<dbReference type="AlphaFoldDB" id="A0A2J8LJC5"/>
<proteinExistence type="predicted"/>
<organism evidence="2 3">
    <name type="scientific">Pan troglodytes</name>
    <name type="common">Chimpanzee</name>
    <dbReference type="NCBI Taxonomy" id="9598"/>
    <lineage>
        <taxon>Eukaryota</taxon>
        <taxon>Metazoa</taxon>
        <taxon>Chordata</taxon>
        <taxon>Craniata</taxon>
        <taxon>Vertebrata</taxon>
        <taxon>Euteleostomi</taxon>
        <taxon>Mammalia</taxon>
        <taxon>Eutheria</taxon>
        <taxon>Euarchontoglires</taxon>
        <taxon>Primates</taxon>
        <taxon>Haplorrhini</taxon>
        <taxon>Catarrhini</taxon>
        <taxon>Hominidae</taxon>
        <taxon>Pan</taxon>
    </lineage>
</organism>
<evidence type="ECO:0000259" key="1">
    <source>
        <dbReference type="Pfam" id="PF17057"/>
    </source>
</evidence>
<protein>
    <submittedName>
        <fullName evidence="2">SLFN12 isoform 7</fullName>
    </submittedName>
</protein>